<proteinExistence type="inferred from homology"/>
<dbReference type="CDD" id="cd23161">
    <property type="entry name" value="Prefoldin_6"/>
    <property type="match status" value="1"/>
</dbReference>
<dbReference type="GO" id="GO:0051131">
    <property type="term" value="P:chaperone-mediated protein complex assembly"/>
    <property type="evidence" value="ECO:0007669"/>
    <property type="project" value="TreeGrafter"/>
</dbReference>
<dbReference type="GO" id="GO:0005737">
    <property type="term" value="C:cytoplasm"/>
    <property type="evidence" value="ECO:0007669"/>
    <property type="project" value="TreeGrafter"/>
</dbReference>
<comment type="similarity">
    <text evidence="1">Belongs to the prefoldin subunit beta family.</text>
</comment>
<dbReference type="PANTHER" id="PTHR21431:SF0">
    <property type="entry name" value="PREFOLDIN SUBUNIT 6"/>
    <property type="match status" value="1"/>
</dbReference>
<gene>
    <name evidence="5" type="ORF">PMIN01_10390</name>
</gene>
<feature type="region of interest" description="Disordered" evidence="4">
    <location>
        <begin position="31"/>
        <end position="50"/>
    </location>
</feature>
<dbReference type="InterPro" id="IPR009053">
    <property type="entry name" value="Prefoldin"/>
</dbReference>
<dbReference type="FunFam" id="1.10.287.370:FF:000003">
    <property type="entry name" value="Prefoldin subunit 6"/>
    <property type="match status" value="1"/>
</dbReference>
<dbReference type="AlphaFoldDB" id="A0A9P6G9V9"/>
<dbReference type="EMBL" id="WJXW01000012">
    <property type="protein sequence ID" value="KAF9731373.1"/>
    <property type="molecule type" value="Genomic_DNA"/>
</dbReference>
<protein>
    <submittedName>
        <fullName evidence="5">Prefoldin subunit 6</fullName>
    </submittedName>
</protein>
<keyword evidence="3" id="KW-0175">Coiled coil</keyword>
<name>A0A9P6G9V9_9PLEO</name>
<dbReference type="GO" id="GO:0016272">
    <property type="term" value="C:prefoldin complex"/>
    <property type="evidence" value="ECO:0007669"/>
    <property type="project" value="InterPro"/>
</dbReference>
<dbReference type="GO" id="GO:0051087">
    <property type="term" value="F:protein-folding chaperone binding"/>
    <property type="evidence" value="ECO:0007669"/>
    <property type="project" value="TreeGrafter"/>
</dbReference>
<evidence type="ECO:0000256" key="1">
    <source>
        <dbReference type="ARBA" id="ARBA00008045"/>
    </source>
</evidence>
<dbReference type="GO" id="GO:0006457">
    <property type="term" value="P:protein folding"/>
    <property type="evidence" value="ECO:0007669"/>
    <property type="project" value="InterPro"/>
</dbReference>
<evidence type="ECO:0000256" key="3">
    <source>
        <dbReference type="SAM" id="Coils"/>
    </source>
</evidence>
<dbReference type="Proteomes" id="UP000756921">
    <property type="component" value="Unassembled WGS sequence"/>
</dbReference>
<dbReference type="Pfam" id="PF01920">
    <property type="entry name" value="Prefoldin_2"/>
    <property type="match status" value="1"/>
</dbReference>
<keyword evidence="6" id="KW-1185">Reference proteome</keyword>
<keyword evidence="2" id="KW-0143">Chaperone</keyword>
<organism evidence="5 6">
    <name type="scientific">Paraphaeosphaeria minitans</name>
    <dbReference type="NCBI Taxonomy" id="565426"/>
    <lineage>
        <taxon>Eukaryota</taxon>
        <taxon>Fungi</taxon>
        <taxon>Dikarya</taxon>
        <taxon>Ascomycota</taxon>
        <taxon>Pezizomycotina</taxon>
        <taxon>Dothideomycetes</taxon>
        <taxon>Pleosporomycetidae</taxon>
        <taxon>Pleosporales</taxon>
        <taxon>Massarineae</taxon>
        <taxon>Didymosphaeriaceae</taxon>
        <taxon>Paraphaeosphaeria</taxon>
    </lineage>
</organism>
<dbReference type="InterPro" id="IPR002777">
    <property type="entry name" value="PFD_beta-like"/>
</dbReference>
<evidence type="ECO:0000256" key="4">
    <source>
        <dbReference type="SAM" id="MobiDB-lite"/>
    </source>
</evidence>
<reference evidence="5" key="1">
    <citation type="journal article" date="2020" name="Mol. Plant Microbe Interact.">
        <title>Genome Sequence of the Biocontrol Agent Coniothyrium minitans strain Conio (IMI 134523).</title>
        <authorList>
            <person name="Patel D."/>
            <person name="Shittu T.A."/>
            <person name="Baroncelli R."/>
            <person name="Muthumeenakshi S."/>
            <person name="Osborne T.H."/>
            <person name="Janganan T.K."/>
            <person name="Sreenivasaprasad S."/>
        </authorList>
    </citation>
    <scope>NUCLEOTIDE SEQUENCE</scope>
    <source>
        <strain evidence="5">Conio</strain>
    </source>
</reference>
<evidence type="ECO:0000313" key="6">
    <source>
        <dbReference type="Proteomes" id="UP000756921"/>
    </source>
</evidence>
<accession>A0A9P6G9V9</accession>
<dbReference type="PANTHER" id="PTHR21431">
    <property type="entry name" value="PREFOLDIN SUBUNIT 6"/>
    <property type="match status" value="1"/>
</dbReference>
<evidence type="ECO:0000256" key="2">
    <source>
        <dbReference type="ARBA" id="ARBA00023186"/>
    </source>
</evidence>
<dbReference type="SUPFAM" id="SSF46579">
    <property type="entry name" value="Prefoldin"/>
    <property type="match status" value="1"/>
</dbReference>
<dbReference type="GO" id="GO:0051082">
    <property type="term" value="F:unfolded protein binding"/>
    <property type="evidence" value="ECO:0007669"/>
    <property type="project" value="InterPro"/>
</dbReference>
<feature type="compositionally biased region" description="Polar residues" evidence="4">
    <location>
        <begin position="33"/>
        <end position="42"/>
    </location>
</feature>
<evidence type="ECO:0000313" key="5">
    <source>
        <dbReference type="EMBL" id="KAF9731373.1"/>
    </source>
</evidence>
<feature type="coiled-coil region" evidence="3">
    <location>
        <begin position="100"/>
        <end position="141"/>
    </location>
</feature>
<comment type="caution">
    <text evidence="5">The sequence shown here is derived from an EMBL/GenBank/DDBJ whole genome shotgun (WGS) entry which is preliminary data.</text>
</comment>
<dbReference type="OrthoDB" id="248120at2759"/>
<sequence length="143" mass="16227">MSDVQKKLQALSDDYQTLQGELSGAVEARQKLESQQQENTNVKKVRTNTRCSRKKRKKSALIMAQEFDLLADDTNIYKQIGPVLLKQDKTEAVMSVSARLDFINKDIARIEKQIQDTQDKSEKLKMEIIQIQSAAQQAQETAA</sequence>
<dbReference type="Gene3D" id="1.10.287.370">
    <property type="match status" value="1"/>
</dbReference>